<dbReference type="AlphaFoldDB" id="A0A381RI81"/>
<feature type="domain" description="ABC transmembrane type-1" evidence="12">
    <location>
        <begin position="21"/>
        <end position="303"/>
    </location>
</feature>
<name>A0A381RI81_9ZZZZ</name>
<dbReference type="Pfam" id="PF00664">
    <property type="entry name" value="ABC_membrane"/>
    <property type="match status" value="1"/>
</dbReference>
<dbReference type="PROSITE" id="PS50929">
    <property type="entry name" value="ABC_TM1F"/>
    <property type="match status" value="1"/>
</dbReference>
<evidence type="ECO:0000256" key="8">
    <source>
        <dbReference type="ARBA" id="ARBA00022989"/>
    </source>
</evidence>
<dbReference type="SUPFAM" id="SSF52540">
    <property type="entry name" value="P-loop containing nucleoside triphosphate hydrolases"/>
    <property type="match status" value="1"/>
</dbReference>
<dbReference type="InterPro" id="IPR003593">
    <property type="entry name" value="AAA+_ATPase"/>
</dbReference>
<evidence type="ECO:0000256" key="9">
    <source>
        <dbReference type="ARBA" id="ARBA00023136"/>
    </source>
</evidence>
<keyword evidence="4" id="KW-0997">Cell inner membrane</keyword>
<protein>
    <recommendedName>
        <fullName evidence="14">ABC transporter</fullName>
    </recommendedName>
</protein>
<evidence type="ECO:0000256" key="4">
    <source>
        <dbReference type="ARBA" id="ARBA00022519"/>
    </source>
</evidence>
<feature type="transmembrane region" description="Helical" evidence="10">
    <location>
        <begin position="239"/>
        <end position="261"/>
    </location>
</feature>
<accession>A0A381RI81</accession>
<evidence type="ECO:0000256" key="10">
    <source>
        <dbReference type="SAM" id="Phobius"/>
    </source>
</evidence>
<dbReference type="PANTHER" id="PTHR43394">
    <property type="entry name" value="ATP-DEPENDENT PERMEASE MDL1, MITOCHONDRIAL"/>
    <property type="match status" value="1"/>
</dbReference>
<keyword evidence="5 10" id="KW-0812">Transmembrane</keyword>
<dbReference type="InterPro" id="IPR003439">
    <property type="entry name" value="ABC_transporter-like_ATP-bd"/>
</dbReference>
<dbReference type="PROSITE" id="PS00211">
    <property type="entry name" value="ABC_TRANSPORTER_1"/>
    <property type="match status" value="1"/>
</dbReference>
<dbReference type="InterPro" id="IPR027417">
    <property type="entry name" value="P-loop_NTPase"/>
</dbReference>
<comment type="subcellular location">
    <subcellularLocation>
        <location evidence="1">Membrane</location>
        <topology evidence="1">Multi-pass membrane protein</topology>
    </subcellularLocation>
</comment>
<evidence type="ECO:0008006" key="14">
    <source>
        <dbReference type="Google" id="ProtNLM"/>
    </source>
</evidence>
<dbReference type="InterPro" id="IPR039421">
    <property type="entry name" value="Type_1_exporter"/>
</dbReference>
<feature type="domain" description="ABC transporter" evidence="11">
    <location>
        <begin position="337"/>
        <end position="571"/>
    </location>
</feature>
<dbReference type="SUPFAM" id="SSF90123">
    <property type="entry name" value="ABC transporter transmembrane region"/>
    <property type="match status" value="1"/>
</dbReference>
<evidence type="ECO:0000256" key="1">
    <source>
        <dbReference type="ARBA" id="ARBA00004141"/>
    </source>
</evidence>
<dbReference type="PROSITE" id="PS50893">
    <property type="entry name" value="ABC_TRANSPORTER_2"/>
    <property type="match status" value="1"/>
</dbReference>
<dbReference type="PANTHER" id="PTHR43394:SF1">
    <property type="entry name" value="ATP-BINDING CASSETTE SUB-FAMILY B MEMBER 10, MITOCHONDRIAL"/>
    <property type="match status" value="1"/>
</dbReference>
<dbReference type="InterPro" id="IPR011527">
    <property type="entry name" value="ABC1_TM_dom"/>
</dbReference>
<reference evidence="13" key="1">
    <citation type="submission" date="2018-05" db="EMBL/GenBank/DDBJ databases">
        <authorList>
            <person name="Lanie J.A."/>
            <person name="Ng W.-L."/>
            <person name="Kazmierczak K.M."/>
            <person name="Andrzejewski T.M."/>
            <person name="Davidsen T.M."/>
            <person name="Wayne K.J."/>
            <person name="Tettelin H."/>
            <person name="Glass J.I."/>
            <person name="Rusch D."/>
            <person name="Podicherti R."/>
            <person name="Tsui H.-C.T."/>
            <person name="Winkler M.E."/>
        </authorList>
    </citation>
    <scope>NUCLEOTIDE SEQUENCE</scope>
</reference>
<dbReference type="Pfam" id="PF00005">
    <property type="entry name" value="ABC_tran"/>
    <property type="match status" value="1"/>
</dbReference>
<dbReference type="InterPro" id="IPR017871">
    <property type="entry name" value="ABC_transporter-like_CS"/>
</dbReference>
<feature type="transmembrane region" description="Helical" evidence="10">
    <location>
        <begin position="20"/>
        <end position="40"/>
    </location>
</feature>
<gene>
    <name evidence="13" type="ORF">METZ01_LOCUS44344</name>
</gene>
<evidence type="ECO:0000256" key="6">
    <source>
        <dbReference type="ARBA" id="ARBA00022741"/>
    </source>
</evidence>
<dbReference type="InterPro" id="IPR036640">
    <property type="entry name" value="ABC1_TM_sf"/>
</dbReference>
<evidence type="ECO:0000256" key="5">
    <source>
        <dbReference type="ARBA" id="ARBA00022692"/>
    </source>
</evidence>
<feature type="transmembrane region" description="Helical" evidence="10">
    <location>
        <begin position="60"/>
        <end position="80"/>
    </location>
</feature>
<evidence type="ECO:0000256" key="3">
    <source>
        <dbReference type="ARBA" id="ARBA00022475"/>
    </source>
</evidence>
<dbReference type="Gene3D" id="3.40.50.300">
    <property type="entry name" value="P-loop containing nucleotide triphosphate hydrolases"/>
    <property type="match status" value="1"/>
</dbReference>
<organism evidence="13">
    <name type="scientific">marine metagenome</name>
    <dbReference type="NCBI Taxonomy" id="408172"/>
    <lineage>
        <taxon>unclassified sequences</taxon>
        <taxon>metagenomes</taxon>
        <taxon>ecological metagenomes</taxon>
    </lineage>
</organism>
<evidence type="ECO:0000259" key="12">
    <source>
        <dbReference type="PROSITE" id="PS50929"/>
    </source>
</evidence>
<dbReference type="FunFam" id="3.40.50.300:FF:001001">
    <property type="entry name" value="Multidrug ABC transporter ATP-binding protein"/>
    <property type="match status" value="1"/>
</dbReference>
<keyword evidence="2" id="KW-0813">Transport</keyword>
<dbReference type="CDD" id="cd07346">
    <property type="entry name" value="ABC_6TM_exporters"/>
    <property type="match status" value="1"/>
</dbReference>
<evidence type="ECO:0000256" key="7">
    <source>
        <dbReference type="ARBA" id="ARBA00022840"/>
    </source>
</evidence>
<keyword evidence="9 10" id="KW-0472">Membrane</keyword>
<evidence type="ECO:0000259" key="11">
    <source>
        <dbReference type="PROSITE" id="PS50893"/>
    </source>
</evidence>
<dbReference type="GO" id="GO:0015421">
    <property type="term" value="F:ABC-type oligopeptide transporter activity"/>
    <property type="evidence" value="ECO:0007669"/>
    <property type="project" value="TreeGrafter"/>
</dbReference>
<dbReference type="EMBL" id="UINC01001979">
    <property type="protein sequence ID" value="SUZ91490.1"/>
    <property type="molecule type" value="Genomic_DNA"/>
</dbReference>
<evidence type="ECO:0000256" key="2">
    <source>
        <dbReference type="ARBA" id="ARBA00022448"/>
    </source>
</evidence>
<proteinExistence type="predicted"/>
<keyword evidence="3" id="KW-1003">Cell membrane</keyword>
<dbReference type="GO" id="GO:0016020">
    <property type="term" value="C:membrane"/>
    <property type="evidence" value="ECO:0007669"/>
    <property type="project" value="UniProtKB-SubCell"/>
</dbReference>
<keyword evidence="8 10" id="KW-1133">Transmembrane helix</keyword>
<dbReference type="GO" id="GO:0016887">
    <property type="term" value="F:ATP hydrolysis activity"/>
    <property type="evidence" value="ECO:0007669"/>
    <property type="project" value="InterPro"/>
</dbReference>
<sequence>MLEPQFRRALGYVVPYWRRLLLVFVLSLLSTGLALYVPYLSRSLVDGALLGGDGNALRRIVLTFALITVASFALNVVSGLRYTRVSADILFDMRLALYRHLQRLSPRFFASTRLGDIMSRINNDISEIQRVASEVVLATLGNVIFLAGSLGMLVWLDLRLFLVSALFLPPSLWALVRYRRRLEGRVRTVRERSADIGSFLIETIQGMKLVVTSNAQVREAGRFRQRNDAFVEALMSMQWVTYLSGGLPGLILSGSTAIIFLYGGSRVIDGTITMGTLVAFMAYQMRVLPPVQALMGLYASLATAKVSLGRVQELLDANVDVIDTPESAGLNRVDGRVTIEHVTVSFGRGAPLLDDVSIEVAPGEVLAVVGPSGSGKSTLTELLLRLIDPDQGRVLLDGRDLREVPLREIRRHIALVDQEPFLFHASLLENLRYASPEATDEDLAAAVRAAGLEAFIVGLPEGYATQVGEGGRALSAGERQRIAIARAFLAAPAVLVLDEPTASLDPSMTKQVMTGYEALMRGRTTVVVSHRLELAQQADRVVVLDGANVVEQGAPSELMARDGAFVRLFDTSATTNAQES</sequence>
<evidence type="ECO:0000313" key="13">
    <source>
        <dbReference type="EMBL" id="SUZ91490.1"/>
    </source>
</evidence>
<keyword evidence="7" id="KW-0067">ATP-binding</keyword>
<dbReference type="GO" id="GO:0005524">
    <property type="term" value="F:ATP binding"/>
    <property type="evidence" value="ECO:0007669"/>
    <property type="project" value="UniProtKB-KW"/>
</dbReference>
<feature type="transmembrane region" description="Helical" evidence="10">
    <location>
        <begin position="135"/>
        <end position="154"/>
    </location>
</feature>
<dbReference type="SMART" id="SM00382">
    <property type="entry name" value="AAA"/>
    <property type="match status" value="1"/>
</dbReference>
<feature type="transmembrane region" description="Helical" evidence="10">
    <location>
        <begin position="160"/>
        <end position="178"/>
    </location>
</feature>
<keyword evidence="6" id="KW-0547">Nucleotide-binding</keyword>
<dbReference type="Gene3D" id="1.20.1560.10">
    <property type="entry name" value="ABC transporter type 1, transmembrane domain"/>
    <property type="match status" value="1"/>
</dbReference>